<dbReference type="Proteomes" id="UP000002770">
    <property type="component" value="Unassembled WGS sequence"/>
</dbReference>
<accession>G9ETN1</accession>
<dbReference type="EMBL" id="JH413848">
    <property type="protein sequence ID" value="EHL29232.1"/>
    <property type="molecule type" value="Genomic_DNA"/>
</dbReference>
<dbReference type="AlphaFoldDB" id="G9ETN1"/>
<protein>
    <recommendedName>
        <fullName evidence="3">Coiled-coil protein</fullName>
    </recommendedName>
</protein>
<dbReference type="InParanoid" id="G9ETN1"/>
<reference evidence="1 2" key="1">
    <citation type="journal article" date="2011" name="BMC Genomics">
        <title>Insight into cross-talk between intra-amoebal pathogens.</title>
        <authorList>
            <person name="Gimenez G."/>
            <person name="Bertelli C."/>
            <person name="Moliner C."/>
            <person name="Robert C."/>
            <person name="Raoult D."/>
            <person name="Fournier P.E."/>
            <person name="Greub G."/>
        </authorList>
    </citation>
    <scope>NUCLEOTIDE SEQUENCE [LARGE SCALE GENOMIC DNA]</scope>
    <source>
        <strain evidence="1 2">LLAP12</strain>
    </source>
</reference>
<dbReference type="RefSeq" id="WP_006872535.1">
    <property type="nucleotide sequence ID" value="NZ_JH413848.1"/>
</dbReference>
<proteinExistence type="predicted"/>
<evidence type="ECO:0000313" key="2">
    <source>
        <dbReference type="Proteomes" id="UP000002770"/>
    </source>
</evidence>
<evidence type="ECO:0000313" key="1">
    <source>
        <dbReference type="EMBL" id="EHL29232.1"/>
    </source>
</evidence>
<keyword evidence="2" id="KW-1185">Reference proteome</keyword>
<sequence>MTIFVKTSQELIERVLIKSIEDSIADDKNVLYSWWRDTSISEEQRKVTRDLQKIIAAFLNKESDKHSLEALKKIMSQVDTEVEDYRKKHKWDRGHLNATLTGINSNLDRFYNKISALGINPVDSVDDAQGGKKSFSLVDVVDDDDPFNILCAYAVYYLGEHILCPPEDGVFIKIANSVSSCISKSSAIEVRAQKENCLINHILACKKKIDGLDKEGDDYQVLRRTFVIEEINAILRDNTMICEESKPISTIPVQLTAFAVARIKAPGMKPSRGRLKVAMENALEEIGEVVAPHQHSVATI</sequence>
<evidence type="ECO:0008006" key="3">
    <source>
        <dbReference type="Google" id="ProtNLM"/>
    </source>
</evidence>
<organism evidence="1 2">
    <name type="scientific">Legionella drancourtii LLAP12</name>
    <dbReference type="NCBI Taxonomy" id="658187"/>
    <lineage>
        <taxon>Bacteria</taxon>
        <taxon>Pseudomonadati</taxon>
        <taxon>Pseudomonadota</taxon>
        <taxon>Gammaproteobacteria</taxon>
        <taxon>Legionellales</taxon>
        <taxon>Legionellaceae</taxon>
        <taxon>Legionella</taxon>
    </lineage>
</organism>
<dbReference type="HOGENOM" id="CLU_965741_0_0_6"/>
<name>G9ETN1_9GAMM</name>
<dbReference type="eggNOG" id="ENOG5031DST">
    <property type="taxonomic scope" value="Bacteria"/>
</dbReference>
<dbReference type="OrthoDB" id="5648648at2"/>
<gene>
    <name evidence="1" type="ORF">LDG_8666</name>
</gene>